<evidence type="ECO:0000313" key="3">
    <source>
        <dbReference type="Proteomes" id="UP000031631"/>
    </source>
</evidence>
<dbReference type="InterPro" id="IPR002881">
    <property type="entry name" value="DUF58"/>
</dbReference>
<keyword evidence="3" id="KW-1185">Reference proteome</keyword>
<reference evidence="2 3" key="1">
    <citation type="journal article" date="2014" name="PLoS ONE">
        <title>Physiological and genomic features of a novel sulfur-oxidizing gammaproteobacterium belonging to a previously uncultivated symbiotic lineage isolated from a hydrothermal vent.</title>
        <authorList>
            <person name="Nunoura T."/>
            <person name="Takaki Y."/>
            <person name="Kazama H."/>
            <person name="Kakuta J."/>
            <person name="Shimamura S."/>
            <person name="Makita H."/>
            <person name="Hirai M."/>
            <person name="Miyazaki M."/>
            <person name="Takai K."/>
        </authorList>
    </citation>
    <scope>NUCLEOTIDE SEQUENCE [LARGE SCALE GENOMIC DNA]</scope>
    <source>
        <strain evidence="2 3">Hiromi1</strain>
    </source>
</reference>
<sequence>MNTQVSPVAAGLGELAALSNNARQLQLRPRVIRARQGGQYISRMRGRGMEFDESRPYQPGDDVRNIDWRVTARTGKTHSKVFREERERPVLISVDGRRSMFFATRGRFKWVQASRLAALVAWTATQAGDRVGGEIHWEEGFDEFRPRRGRKSVLRLLKSLVTHAAANAPQPMSMEKVFRRMRRTAHPGSLVVFISDFRGFDEASEKQLARIARHNDVLLVHVYDWLESRLPANGHYRLGDGEQIIELDTRKADLQQRYHGHYEQRVAQLRKLCRQLRMTWLECATDEDPVDVLRSIFGRQK</sequence>
<dbReference type="RefSeq" id="WP_172649492.1">
    <property type="nucleotide sequence ID" value="NZ_AP012273.1"/>
</dbReference>
<organism evidence="2 3">
    <name type="scientific">Thiolapillus brandeum</name>
    <dbReference type="NCBI Taxonomy" id="1076588"/>
    <lineage>
        <taxon>Bacteria</taxon>
        <taxon>Pseudomonadati</taxon>
        <taxon>Pseudomonadota</taxon>
        <taxon>Gammaproteobacteria</taxon>
        <taxon>Chromatiales</taxon>
        <taxon>Sedimenticolaceae</taxon>
        <taxon>Thiolapillus</taxon>
    </lineage>
</organism>
<dbReference type="AlphaFoldDB" id="A0A7U6GJK6"/>
<evidence type="ECO:0000313" key="2">
    <source>
        <dbReference type="EMBL" id="BAO44787.1"/>
    </source>
</evidence>
<feature type="domain" description="DUF58" evidence="1">
    <location>
        <begin position="53"/>
        <end position="263"/>
    </location>
</feature>
<gene>
    <name evidence="2" type="ORF">TBH_C1872</name>
</gene>
<name>A0A7U6GJK6_9GAMM</name>
<dbReference type="PANTHER" id="PTHR33608">
    <property type="entry name" value="BLL2464 PROTEIN"/>
    <property type="match status" value="1"/>
</dbReference>
<proteinExistence type="predicted"/>
<dbReference type="KEGG" id="tbn:TBH_C1872"/>
<protein>
    <recommendedName>
        <fullName evidence="1">DUF58 domain-containing protein</fullName>
    </recommendedName>
</protein>
<dbReference type="Proteomes" id="UP000031631">
    <property type="component" value="Chromosome"/>
</dbReference>
<evidence type="ECO:0000259" key="1">
    <source>
        <dbReference type="Pfam" id="PF01882"/>
    </source>
</evidence>
<dbReference type="Pfam" id="PF01882">
    <property type="entry name" value="DUF58"/>
    <property type="match status" value="1"/>
</dbReference>
<accession>A0A7U6GJK6</accession>
<dbReference type="PANTHER" id="PTHR33608:SF12">
    <property type="entry name" value="DUF58 DOMAIN-CONTAINING PROTEIN"/>
    <property type="match status" value="1"/>
</dbReference>
<dbReference type="EMBL" id="AP012273">
    <property type="protein sequence ID" value="BAO44787.1"/>
    <property type="molecule type" value="Genomic_DNA"/>
</dbReference>